<comment type="caution">
    <text evidence="1">The sequence shown here is derived from an EMBL/GenBank/DDBJ whole genome shotgun (WGS) entry which is preliminary data.</text>
</comment>
<name>A0A8X6VAZ0_TRICX</name>
<gene>
    <name evidence="1" type="ORF">TNCV_4230561</name>
</gene>
<dbReference type="EMBL" id="BMAU01021306">
    <property type="protein sequence ID" value="GFY11587.1"/>
    <property type="molecule type" value="Genomic_DNA"/>
</dbReference>
<reference evidence="1" key="1">
    <citation type="submission" date="2020-08" db="EMBL/GenBank/DDBJ databases">
        <title>Multicomponent nature underlies the extraordinary mechanical properties of spider dragline silk.</title>
        <authorList>
            <person name="Kono N."/>
            <person name="Nakamura H."/>
            <person name="Mori M."/>
            <person name="Yoshida Y."/>
            <person name="Ohtoshi R."/>
            <person name="Malay A.D."/>
            <person name="Moran D.A.P."/>
            <person name="Tomita M."/>
            <person name="Numata K."/>
            <person name="Arakawa K."/>
        </authorList>
    </citation>
    <scope>NUCLEOTIDE SEQUENCE</scope>
</reference>
<accession>A0A8X6VAZ0</accession>
<organism evidence="1 2">
    <name type="scientific">Trichonephila clavipes</name>
    <name type="common">Golden silk orbweaver</name>
    <name type="synonym">Nephila clavipes</name>
    <dbReference type="NCBI Taxonomy" id="2585209"/>
    <lineage>
        <taxon>Eukaryota</taxon>
        <taxon>Metazoa</taxon>
        <taxon>Ecdysozoa</taxon>
        <taxon>Arthropoda</taxon>
        <taxon>Chelicerata</taxon>
        <taxon>Arachnida</taxon>
        <taxon>Araneae</taxon>
        <taxon>Araneomorphae</taxon>
        <taxon>Entelegynae</taxon>
        <taxon>Araneoidea</taxon>
        <taxon>Nephilidae</taxon>
        <taxon>Trichonephila</taxon>
    </lineage>
</organism>
<proteinExistence type="predicted"/>
<dbReference type="Proteomes" id="UP000887159">
    <property type="component" value="Unassembled WGS sequence"/>
</dbReference>
<evidence type="ECO:0000313" key="1">
    <source>
        <dbReference type="EMBL" id="GFY11587.1"/>
    </source>
</evidence>
<evidence type="ECO:0000313" key="2">
    <source>
        <dbReference type="Proteomes" id="UP000887159"/>
    </source>
</evidence>
<sequence>MNRREMVREISGARAPEEGLGIEGAVVKPLQREGDWIFEGALLRKGDLFDIAKELGVEVDITLPMKEFKRICQNKYYD</sequence>
<keyword evidence="2" id="KW-1185">Reference proteome</keyword>
<dbReference type="AlphaFoldDB" id="A0A8X6VAZ0"/>
<protein>
    <submittedName>
        <fullName evidence="1">Uncharacterized protein</fullName>
    </submittedName>
</protein>